<feature type="transmembrane region" description="Helical" evidence="6">
    <location>
        <begin position="275"/>
        <end position="299"/>
    </location>
</feature>
<keyword evidence="4 6" id="KW-0472">Membrane</keyword>
<dbReference type="GO" id="GO:0016020">
    <property type="term" value="C:membrane"/>
    <property type="evidence" value="ECO:0007669"/>
    <property type="project" value="UniProtKB-SubCell"/>
</dbReference>
<feature type="transmembrane region" description="Helical" evidence="6">
    <location>
        <begin position="311"/>
        <end position="333"/>
    </location>
</feature>
<dbReference type="EMBL" id="JARIHO010000058">
    <property type="protein sequence ID" value="KAJ7318420.1"/>
    <property type="molecule type" value="Genomic_DNA"/>
</dbReference>
<feature type="transmembrane region" description="Helical" evidence="6">
    <location>
        <begin position="214"/>
        <end position="233"/>
    </location>
</feature>
<evidence type="ECO:0000256" key="4">
    <source>
        <dbReference type="ARBA" id="ARBA00023136"/>
    </source>
</evidence>
<dbReference type="Gene3D" id="1.20.1250.20">
    <property type="entry name" value="MFS general substrate transporter like domains"/>
    <property type="match status" value="1"/>
</dbReference>
<dbReference type="GO" id="GO:0022857">
    <property type="term" value="F:transmembrane transporter activity"/>
    <property type="evidence" value="ECO:0007669"/>
    <property type="project" value="TreeGrafter"/>
</dbReference>
<dbReference type="Proteomes" id="UP001218218">
    <property type="component" value="Unassembled WGS sequence"/>
</dbReference>
<feature type="transmembrane region" description="Helical" evidence="6">
    <location>
        <begin position="379"/>
        <end position="408"/>
    </location>
</feature>
<feature type="transmembrane region" description="Helical" evidence="6">
    <location>
        <begin position="180"/>
        <end position="208"/>
    </location>
</feature>
<feature type="transmembrane region" description="Helical" evidence="6">
    <location>
        <begin position="415"/>
        <end position="436"/>
    </location>
</feature>
<dbReference type="InterPro" id="IPR036259">
    <property type="entry name" value="MFS_trans_sf"/>
</dbReference>
<feature type="transmembrane region" description="Helical" evidence="6">
    <location>
        <begin position="116"/>
        <end position="139"/>
    </location>
</feature>
<dbReference type="AlphaFoldDB" id="A0AAD6ZDP6"/>
<keyword evidence="2 6" id="KW-0812">Transmembrane</keyword>
<keyword evidence="3 6" id="KW-1133">Transmembrane helix</keyword>
<organism evidence="7 8">
    <name type="scientific">Mycena albidolilacea</name>
    <dbReference type="NCBI Taxonomy" id="1033008"/>
    <lineage>
        <taxon>Eukaryota</taxon>
        <taxon>Fungi</taxon>
        <taxon>Dikarya</taxon>
        <taxon>Basidiomycota</taxon>
        <taxon>Agaricomycotina</taxon>
        <taxon>Agaricomycetes</taxon>
        <taxon>Agaricomycetidae</taxon>
        <taxon>Agaricales</taxon>
        <taxon>Marasmiineae</taxon>
        <taxon>Mycenaceae</taxon>
        <taxon>Mycena</taxon>
    </lineage>
</organism>
<feature type="transmembrane region" description="Helical" evidence="6">
    <location>
        <begin position="145"/>
        <end position="168"/>
    </location>
</feature>
<reference evidence="7" key="1">
    <citation type="submission" date="2023-03" db="EMBL/GenBank/DDBJ databases">
        <title>Massive genome expansion in bonnet fungi (Mycena s.s.) driven by repeated elements and novel gene families across ecological guilds.</title>
        <authorList>
            <consortium name="Lawrence Berkeley National Laboratory"/>
            <person name="Harder C.B."/>
            <person name="Miyauchi S."/>
            <person name="Viragh M."/>
            <person name="Kuo A."/>
            <person name="Thoen E."/>
            <person name="Andreopoulos B."/>
            <person name="Lu D."/>
            <person name="Skrede I."/>
            <person name="Drula E."/>
            <person name="Henrissat B."/>
            <person name="Morin E."/>
            <person name="Kohler A."/>
            <person name="Barry K."/>
            <person name="LaButti K."/>
            <person name="Morin E."/>
            <person name="Salamov A."/>
            <person name="Lipzen A."/>
            <person name="Mereny Z."/>
            <person name="Hegedus B."/>
            <person name="Baldrian P."/>
            <person name="Stursova M."/>
            <person name="Weitz H."/>
            <person name="Taylor A."/>
            <person name="Grigoriev I.V."/>
            <person name="Nagy L.G."/>
            <person name="Martin F."/>
            <person name="Kauserud H."/>
        </authorList>
    </citation>
    <scope>NUCLEOTIDE SEQUENCE</scope>
    <source>
        <strain evidence="7">CBHHK002</strain>
    </source>
</reference>
<feature type="compositionally biased region" description="Polar residues" evidence="5">
    <location>
        <begin position="24"/>
        <end position="33"/>
    </location>
</feature>
<accession>A0AAD6ZDP6</accession>
<feature type="region of interest" description="Disordered" evidence="5">
    <location>
        <begin position="1"/>
        <end position="33"/>
    </location>
</feature>
<comment type="subcellular location">
    <subcellularLocation>
        <location evidence="1">Membrane</location>
        <topology evidence="1">Multi-pass membrane protein</topology>
    </subcellularLocation>
</comment>
<proteinExistence type="predicted"/>
<name>A0AAD6ZDP6_9AGAR</name>
<feature type="transmembrane region" description="Helical" evidence="6">
    <location>
        <begin position="354"/>
        <end position="373"/>
    </location>
</feature>
<evidence type="ECO:0000256" key="3">
    <source>
        <dbReference type="ARBA" id="ARBA00022989"/>
    </source>
</evidence>
<evidence type="ECO:0000256" key="5">
    <source>
        <dbReference type="SAM" id="MobiDB-lite"/>
    </source>
</evidence>
<keyword evidence="8" id="KW-1185">Reference proteome</keyword>
<gene>
    <name evidence="7" type="ORF">DFH08DRAFT_892520</name>
</gene>
<evidence type="ECO:0000313" key="8">
    <source>
        <dbReference type="Proteomes" id="UP001218218"/>
    </source>
</evidence>
<evidence type="ECO:0000256" key="6">
    <source>
        <dbReference type="SAM" id="Phobius"/>
    </source>
</evidence>
<sequence length="485" mass="52792">MSTETDPLLPRSDLNGASRHNENHTPQSSEQHTPHSTLLKLLFVVAVASTCRGISMYSRYEYFKDERPEYYFSDWIRMPGILVRMEMWSTWASAVVCFASIGWWSAFADRRGRKPVLFISLLGTVLIDLIFIGAAGASFRNDGVSIGLIVEGLLGGFPTFIGVVHAYASDVSPSPISRTVIFGGIQAISFVFFRVGAYLSAFASVIVVGDAHESLGYAISIPLASANMAYVYYNLPESLTLQRTENLPHPQSTSLNYIFAPLITLARKGPSRGKVVLLGFSIFVYSWTSAFAVKMVIFTSKQGFFHALPRWLLLTIPAAISIGTLLAVFPALASLVKSTYGDSEKSGRLLARSLAQNSILVAAVCSIGILVFGGPRSSLLYGIFFFVYPFSIGALPALYSLGASYFIALGRSAELGALFGALSIWVAWGELMSYGYPNDNAYTLYYLVEWTAFYLVVSLLLLVPNGPPTESTDATVDMNEEGGAV</sequence>
<evidence type="ECO:0000313" key="7">
    <source>
        <dbReference type="EMBL" id="KAJ7318420.1"/>
    </source>
</evidence>
<dbReference type="PANTHER" id="PTHR23507">
    <property type="entry name" value="ZGC:174356"/>
    <property type="match status" value="1"/>
</dbReference>
<comment type="caution">
    <text evidence="7">The sequence shown here is derived from an EMBL/GenBank/DDBJ whole genome shotgun (WGS) entry which is preliminary data.</text>
</comment>
<dbReference type="PANTHER" id="PTHR23507:SF1">
    <property type="entry name" value="FI18259P1-RELATED"/>
    <property type="match status" value="1"/>
</dbReference>
<evidence type="ECO:0008006" key="9">
    <source>
        <dbReference type="Google" id="ProtNLM"/>
    </source>
</evidence>
<evidence type="ECO:0000256" key="1">
    <source>
        <dbReference type="ARBA" id="ARBA00004141"/>
    </source>
</evidence>
<protein>
    <recommendedName>
        <fullName evidence="9">MFS general substrate transporter</fullName>
    </recommendedName>
</protein>
<evidence type="ECO:0000256" key="2">
    <source>
        <dbReference type="ARBA" id="ARBA00022692"/>
    </source>
</evidence>
<feature type="transmembrane region" description="Helical" evidence="6">
    <location>
        <begin position="87"/>
        <end position="104"/>
    </location>
</feature>
<dbReference type="SUPFAM" id="SSF103473">
    <property type="entry name" value="MFS general substrate transporter"/>
    <property type="match status" value="1"/>
</dbReference>
<feature type="transmembrane region" description="Helical" evidence="6">
    <location>
        <begin position="442"/>
        <end position="463"/>
    </location>
</feature>